<protein>
    <submittedName>
        <fullName evidence="7">Transcriptional regulator, TetR family</fullName>
    </submittedName>
</protein>
<keyword evidence="3" id="KW-0804">Transcription</keyword>
<evidence type="ECO:0000256" key="1">
    <source>
        <dbReference type="ARBA" id="ARBA00023015"/>
    </source>
</evidence>
<organism evidence="7 8">
    <name type="scientific">Psychrobacter pacificensis</name>
    <dbReference type="NCBI Taxonomy" id="112002"/>
    <lineage>
        <taxon>Bacteria</taxon>
        <taxon>Pseudomonadati</taxon>
        <taxon>Pseudomonadota</taxon>
        <taxon>Gammaproteobacteria</taxon>
        <taxon>Moraxellales</taxon>
        <taxon>Moraxellaceae</taxon>
        <taxon>Psychrobacter</taxon>
    </lineage>
</organism>
<dbReference type="GO" id="GO:0000976">
    <property type="term" value="F:transcription cis-regulatory region binding"/>
    <property type="evidence" value="ECO:0007669"/>
    <property type="project" value="TreeGrafter"/>
</dbReference>
<dbReference type="InterPro" id="IPR009057">
    <property type="entry name" value="Homeodomain-like_sf"/>
</dbReference>
<dbReference type="SUPFAM" id="SSF46689">
    <property type="entry name" value="Homeodomain-like"/>
    <property type="match status" value="1"/>
</dbReference>
<feature type="domain" description="HTH tetR-type" evidence="5">
    <location>
        <begin position="21"/>
        <end position="81"/>
    </location>
</feature>
<dbReference type="Proteomes" id="UP000198501">
    <property type="component" value="Unassembled WGS sequence"/>
</dbReference>
<reference evidence="9" key="3">
    <citation type="journal article" date="2019" name="Int. J. Syst. Evol. Microbiol.">
        <title>The Global Catalogue of Microorganisms (GCM) 10K type strain sequencing project: providing services to taxonomists for standard genome sequencing and annotation.</title>
        <authorList>
            <consortium name="The Broad Institute Genomics Platform"/>
            <consortium name="The Broad Institute Genome Sequencing Center for Infectious Disease"/>
            <person name="Wu L."/>
            <person name="Ma J."/>
        </authorList>
    </citation>
    <scope>NUCLEOTIDE SEQUENCE [LARGE SCALE GENOMIC DNA]</scope>
    <source>
        <strain evidence="9">NBRC 103191</strain>
    </source>
</reference>
<keyword evidence="1" id="KW-0805">Transcription regulation</keyword>
<dbReference type="PROSITE" id="PS50977">
    <property type="entry name" value="HTH_TETR_2"/>
    <property type="match status" value="1"/>
</dbReference>
<dbReference type="Gene3D" id="1.10.357.10">
    <property type="entry name" value="Tetracycline Repressor, domain 2"/>
    <property type="match status" value="1"/>
</dbReference>
<dbReference type="PANTHER" id="PTHR30055">
    <property type="entry name" value="HTH-TYPE TRANSCRIPTIONAL REGULATOR RUTR"/>
    <property type="match status" value="1"/>
</dbReference>
<feature type="DNA-binding region" description="H-T-H motif" evidence="4">
    <location>
        <begin position="44"/>
        <end position="63"/>
    </location>
</feature>
<proteinExistence type="predicted"/>
<evidence type="ECO:0000313" key="9">
    <source>
        <dbReference type="Proteomes" id="UP001156645"/>
    </source>
</evidence>
<reference evidence="6" key="4">
    <citation type="submission" date="2023-01" db="EMBL/GenBank/DDBJ databases">
        <title>Draft genome sequence of Psychrobacter pacificensis strain NBRC 103191.</title>
        <authorList>
            <person name="Sun Q."/>
            <person name="Mori K."/>
        </authorList>
    </citation>
    <scope>NUCLEOTIDE SEQUENCE</scope>
    <source>
        <strain evidence="6">NBRC 103191</strain>
    </source>
</reference>
<evidence type="ECO:0000256" key="2">
    <source>
        <dbReference type="ARBA" id="ARBA00023125"/>
    </source>
</evidence>
<dbReference type="GeneID" id="300922892"/>
<sequence>MTKLSEIDFETALDRVESEPSSSAASILRCAEALFSAKGFKAVTTRDIAKASGKNISTIHFHWQSKRSLYEAVCRMHARQLLAFVSQTEAAIADSTLEPAQALEQWIDKTLDLLIENPAIAKLASQNISVQNNPEMVTLFEHDIQVLARFQGYLSTFLGPTDDHTKPLRLFTLLYFTIGMFTDSSLQQATLGGSVYEQPELQQQLKSFAKNLAMSLLQRNSALTTNS</sequence>
<dbReference type="GO" id="GO:0003700">
    <property type="term" value="F:DNA-binding transcription factor activity"/>
    <property type="evidence" value="ECO:0007669"/>
    <property type="project" value="TreeGrafter"/>
</dbReference>
<dbReference type="Pfam" id="PF00440">
    <property type="entry name" value="TetR_N"/>
    <property type="match status" value="1"/>
</dbReference>
<evidence type="ECO:0000313" key="8">
    <source>
        <dbReference type="Proteomes" id="UP000198501"/>
    </source>
</evidence>
<evidence type="ECO:0000256" key="3">
    <source>
        <dbReference type="ARBA" id="ARBA00023163"/>
    </source>
</evidence>
<gene>
    <name evidence="6" type="ORF">GCM10007915_17850</name>
    <name evidence="7" type="ORF">SAMN05660405_01511</name>
</gene>
<dbReference type="RefSeq" id="WP_071002728.1">
    <property type="nucleotide sequence ID" value="NZ_BSOK01000041.1"/>
</dbReference>
<dbReference type="PRINTS" id="PR00455">
    <property type="entry name" value="HTHTETR"/>
</dbReference>
<accession>A0A1G6Y2Y6</accession>
<evidence type="ECO:0000313" key="6">
    <source>
        <dbReference type="EMBL" id="GLR29546.1"/>
    </source>
</evidence>
<dbReference type="AlphaFoldDB" id="A0A1G6Y2Y6"/>
<name>A0A1G6Y2Y6_9GAMM</name>
<reference evidence="6" key="1">
    <citation type="journal article" date="2014" name="Int. J. Syst. Evol. Microbiol.">
        <title>Complete genome of a new Firmicutes species belonging to the dominant human colonic microbiota ('Ruminococcus bicirculans') reveals two chromosomes and a selective capacity to utilize plant glucans.</title>
        <authorList>
            <consortium name="NISC Comparative Sequencing Program"/>
            <person name="Wegmann U."/>
            <person name="Louis P."/>
            <person name="Goesmann A."/>
            <person name="Henrissat B."/>
            <person name="Duncan S.H."/>
            <person name="Flint H.J."/>
        </authorList>
    </citation>
    <scope>NUCLEOTIDE SEQUENCE</scope>
    <source>
        <strain evidence="6">NBRC 103191</strain>
    </source>
</reference>
<reference evidence="7 8" key="2">
    <citation type="submission" date="2016-10" db="EMBL/GenBank/DDBJ databases">
        <authorList>
            <person name="de Groot N.N."/>
        </authorList>
    </citation>
    <scope>NUCLEOTIDE SEQUENCE [LARGE SCALE GENOMIC DNA]</scope>
    <source>
        <strain evidence="7 8">DSM 23406</strain>
    </source>
</reference>
<dbReference type="PANTHER" id="PTHR30055:SF234">
    <property type="entry name" value="HTH-TYPE TRANSCRIPTIONAL REGULATOR BETI"/>
    <property type="match status" value="1"/>
</dbReference>
<keyword evidence="2 4" id="KW-0238">DNA-binding</keyword>
<dbReference type="EMBL" id="FNAL01000010">
    <property type="protein sequence ID" value="SDD84097.1"/>
    <property type="molecule type" value="Genomic_DNA"/>
</dbReference>
<dbReference type="EMBL" id="BSOK01000041">
    <property type="protein sequence ID" value="GLR29546.1"/>
    <property type="molecule type" value="Genomic_DNA"/>
</dbReference>
<evidence type="ECO:0000313" key="7">
    <source>
        <dbReference type="EMBL" id="SDD84097.1"/>
    </source>
</evidence>
<keyword evidence="9" id="KW-1185">Reference proteome</keyword>
<evidence type="ECO:0000256" key="4">
    <source>
        <dbReference type="PROSITE-ProRule" id="PRU00335"/>
    </source>
</evidence>
<dbReference type="Proteomes" id="UP001156645">
    <property type="component" value="Unassembled WGS sequence"/>
</dbReference>
<evidence type="ECO:0000259" key="5">
    <source>
        <dbReference type="PROSITE" id="PS50977"/>
    </source>
</evidence>
<dbReference type="InterPro" id="IPR050109">
    <property type="entry name" value="HTH-type_TetR-like_transc_reg"/>
</dbReference>
<dbReference type="InterPro" id="IPR001647">
    <property type="entry name" value="HTH_TetR"/>
</dbReference>